<organism evidence="1 2">
    <name type="scientific">Psophocarpus tetragonolobus</name>
    <name type="common">Winged bean</name>
    <name type="synonym">Dolichos tetragonolobus</name>
    <dbReference type="NCBI Taxonomy" id="3891"/>
    <lineage>
        <taxon>Eukaryota</taxon>
        <taxon>Viridiplantae</taxon>
        <taxon>Streptophyta</taxon>
        <taxon>Embryophyta</taxon>
        <taxon>Tracheophyta</taxon>
        <taxon>Spermatophyta</taxon>
        <taxon>Magnoliopsida</taxon>
        <taxon>eudicotyledons</taxon>
        <taxon>Gunneridae</taxon>
        <taxon>Pentapetalae</taxon>
        <taxon>rosids</taxon>
        <taxon>fabids</taxon>
        <taxon>Fabales</taxon>
        <taxon>Fabaceae</taxon>
        <taxon>Papilionoideae</taxon>
        <taxon>50 kb inversion clade</taxon>
        <taxon>NPAAA clade</taxon>
        <taxon>indigoferoid/millettioid clade</taxon>
        <taxon>Phaseoleae</taxon>
        <taxon>Psophocarpus</taxon>
    </lineage>
</organism>
<protein>
    <submittedName>
        <fullName evidence="1">Uncharacterized protein</fullName>
    </submittedName>
</protein>
<keyword evidence="2" id="KW-1185">Reference proteome</keyword>
<name>A0AAN9RY89_PSOTE</name>
<gene>
    <name evidence="1" type="ORF">VNO78_31119</name>
</gene>
<evidence type="ECO:0000313" key="2">
    <source>
        <dbReference type="Proteomes" id="UP001386955"/>
    </source>
</evidence>
<sequence>MVMHALTCVQPPLFSVFTAVVFLPEHLNTKHSLKYYCLITAMEFVFVSPILHSTPESCGFNERHRSNPAQERVAMLVEGSWNAATDGESKSMKSVLTYALRVGAHRSSCRDTYIVGQWFHDT</sequence>
<reference evidence="1 2" key="1">
    <citation type="submission" date="2024-01" db="EMBL/GenBank/DDBJ databases">
        <title>The genomes of 5 underutilized Papilionoideae crops provide insights into root nodulation and disease resistanc.</title>
        <authorList>
            <person name="Jiang F."/>
        </authorList>
    </citation>
    <scope>NUCLEOTIDE SEQUENCE [LARGE SCALE GENOMIC DNA]</scope>
    <source>
        <strain evidence="1">DUOXIRENSHENG_FW03</strain>
        <tissue evidence="1">Leaves</tissue>
    </source>
</reference>
<dbReference type="Proteomes" id="UP001386955">
    <property type="component" value="Unassembled WGS sequence"/>
</dbReference>
<comment type="caution">
    <text evidence="1">The sequence shown here is derived from an EMBL/GenBank/DDBJ whole genome shotgun (WGS) entry which is preliminary data.</text>
</comment>
<accession>A0AAN9RY89</accession>
<evidence type="ECO:0000313" key="1">
    <source>
        <dbReference type="EMBL" id="KAK7385402.1"/>
    </source>
</evidence>
<proteinExistence type="predicted"/>
<dbReference type="EMBL" id="JAYMYS010000008">
    <property type="protein sequence ID" value="KAK7385402.1"/>
    <property type="molecule type" value="Genomic_DNA"/>
</dbReference>
<dbReference type="AlphaFoldDB" id="A0AAN9RY89"/>